<dbReference type="PANTHER" id="PTHR22760:SF2">
    <property type="entry name" value="ALPHA-1,2-MANNOSYLTRANSFERASE ALG9"/>
    <property type="match status" value="1"/>
</dbReference>
<comment type="subcellular location">
    <subcellularLocation>
        <location evidence="1 10">Endoplasmic reticulum membrane</location>
        <topology evidence="1 10">Multi-pass membrane protein</topology>
    </subcellularLocation>
</comment>
<dbReference type="HOGENOM" id="CLU_018152_0_0_1"/>
<evidence type="ECO:0000256" key="3">
    <source>
        <dbReference type="ARBA" id="ARBA00007063"/>
    </source>
</evidence>
<feature type="transmembrane region" description="Helical" evidence="10">
    <location>
        <begin position="295"/>
        <end position="315"/>
    </location>
</feature>
<feature type="transmembrane region" description="Helical" evidence="10">
    <location>
        <begin position="140"/>
        <end position="166"/>
    </location>
</feature>
<keyword evidence="4 10" id="KW-0328">Glycosyltransferase</keyword>
<keyword evidence="9 10" id="KW-0472">Membrane</keyword>
<evidence type="ECO:0000256" key="4">
    <source>
        <dbReference type="ARBA" id="ARBA00022676"/>
    </source>
</evidence>
<evidence type="ECO:0000256" key="9">
    <source>
        <dbReference type="ARBA" id="ARBA00023136"/>
    </source>
</evidence>
<dbReference type="GO" id="GO:0005789">
    <property type="term" value="C:endoplasmic reticulum membrane"/>
    <property type="evidence" value="ECO:0007669"/>
    <property type="project" value="UniProtKB-SubCell"/>
</dbReference>
<evidence type="ECO:0000256" key="1">
    <source>
        <dbReference type="ARBA" id="ARBA00004477"/>
    </source>
</evidence>
<evidence type="ECO:0000256" key="6">
    <source>
        <dbReference type="ARBA" id="ARBA00022692"/>
    </source>
</evidence>
<keyword evidence="5" id="KW-0808">Transferase</keyword>
<dbReference type="Pfam" id="PF03901">
    <property type="entry name" value="Glyco_transf_22"/>
    <property type="match status" value="1"/>
</dbReference>
<dbReference type="InterPro" id="IPR005599">
    <property type="entry name" value="GPI_mannosylTrfase"/>
</dbReference>
<dbReference type="Proteomes" id="UP000023758">
    <property type="component" value="Unassembled WGS sequence"/>
</dbReference>
<evidence type="ECO:0000313" key="11">
    <source>
        <dbReference type="EMBL" id="EZF51320.1"/>
    </source>
</evidence>
<accession>A0A022VZ10</accession>
<evidence type="ECO:0000256" key="8">
    <source>
        <dbReference type="ARBA" id="ARBA00022989"/>
    </source>
</evidence>
<protein>
    <recommendedName>
        <fullName evidence="10">Mannosyltransferase</fullName>
        <ecNumber evidence="10">2.4.1.-</ecNumber>
    </recommendedName>
</protein>
<keyword evidence="7 10" id="KW-0256">Endoplasmic reticulum</keyword>
<dbReference type="GO" id="GO:0006487">
    <property type="term" value="P:protein N-linked glycosylation"/>
    <property type="evidence" value="ECO:0007669"/>
    <property type="project" value="TreeGrafter"/>
</dbReference>
<feature type="transmembrane region" description="Helical" evidence="10">
    <location>
        <begin position="186"/>
        <end position="211"/>
    </location>
</feature>
<feature type="transmembrane region" description="Helical" evidence="10">
    <location>
        <begin position="231"/>
        <end position="253"/>
    </location>
</feature>
<gene>
    <name evidence="11" type="ORF">H103_05400</name>
</gene>
<feature type="transmembrane region" description="Helical" evidence="10">
    <location>
        <begin position="324"/>
        <end position="344"/>
    </location>
</feature>
<dbReference type="AlphaFoldDB" id="A0A022VZ10"/>
<dbReference type="OrthoDB" id="497541at2759"/>
<keyword evidence="8 10" id="KW-1133">Transmembrane helix</keyword>
<evidence type="ECO:0000256" key="10">
    <source>
        <dbReference type="RuleBase" id="RU363075"/>
    </source>
</evidence>
<dbReference type="GO" id="GO:0000026">
    <property type="term" value="F:alpha-1,2-mannosyltransferase activity"/>
    <property type="evidence" value="ECO:0007669"/>
    <property type="project" value="TreeGrafter"/>
</dbReference>
<keyword evidence="6 10" id="KW-0812">Transmembrane</keyword>
<name>A0A022VZ10_TRIRU</name>
<comment type="similarity">
    <text evidence="3 10">Belongs to the glycosyltransferase 22 family.</text>
</comment>
<evidence type="ECO:0000256" key="2">
    <source>
        <dbReference type="ARBA" id="ARBA00004922"/>
    </source>
</evidence>
<dbReference type="EMBL" id="KK207870">
    <property type="protein sequence ID" value="EZF51320.1"/>
    <property type="molecule type" value="Genomic_DNA"/>
</dbReference>
<sequence length="589" mass="65777">MPPPNSPGEASTSTPISKPAPPPFYLPINTVFYLCLLSNTLAAALSPIQDCDEVYNYWEPTHYLTHGHGLQTWEYSPEYSIRSWLYVGLHAGLAKALGLFARTKSAQFYMVRLALGLFCTICETRLFAAISRSLNPRIGLFFLVIVIFSPGMFHASTAVLPSSFSMYMSMLGLAAFLDWQGGLKTVQGVICFGIGAMVGWPFAGALAIPFLLEEIAVAWSLGDIAPAMKRILEGVVKCLLILSVVVLVDSIFYRQFALVPWNIVAYNVFGGFGKGPNIFGTEPWTFYFKNLLLNFNMWTVLALSSIPLLGLQALFRPHKTSAQTLFRSVTLVMPFYMWFAIFTLQPHKEERFMYPAYPFLALNASISLHIILAYVGSSDPGTLVGKIPAKVKLIITVIPVLLAINIGLLRTVGVVTAYSAPLQVFDALLQTDGAQPDGFVCYGKEWYRYPSSFFLANNNLRAKFVQSEFRGLLPGEFAESGAGLGYFPGTWTVPEGMNDRNLEDPEKYIDISQCTYLVDSYFPGDKETKFEPHYILDTETWEKISCKPFLDTRRTGVLGRTIWIPSLPFIPKKHQRVWGDYCLLKRRAA</sequence>
<proteinExistence type="inferred from homology"/>
<feature type="transmembrane region" description="Helical" evidence="10">
    <location>
        <begin position="389"/>
        <end position="409"/>
    </location>
</feature>
<dbReference type="EC" id="2.4.1.-" evidence="10"/>
<evidence type="ECO:0000256" key="7">
    <source>
        <dbReference type="ARBA" id="ARBA00022824"/>
    </source>
</evidence>
<dbReference type="PANTHER" id="PTHR22760">
    <property type="entry name" value="GLYCOSYLTRANSFERASE"/>
    <property type="match status" value="1"/>
</dbReference>
<reference evidence="11" key="1">
    <citation type="submission" date="2014-02" db="EMBL/GenBank/DDBJ databases">
        <title>The Genome Sequence of Trichophyton rubrum (morphotype fischeri) CBS 288.86.</title>
        <authorList>
            <consortium name="The Broad Institute Genomics Platform"/>
            <person name="Cuomo C.A."/>
            <person name="White T.C."/>
            <person name="Graser Y."/>
            <person name="Martinez-Rossi N."/>
            <person name="Heitman J."/>
            <person name="Young S.K."/>
            <person name="Zeng Q."/>
            <person name="Gargeya S."/>
            <person name="Abouelleil A."/>
            <person name="Alvarado L."/>
            <person name="Chapman S.B."/>
            <person name="Gainer-Dewar J."/>
            <person name="Goldberg J."/>
            <person name="Griggs A."/>
            <person name="Gujja S."/>
            <person name="Hansen M."/>
            <person name="Howarth C."/>
            <person name="Imamovic A."/>
            <person name="Larimer J."/>
            <person name="Martinez D."/>
            <person name="Murphy C."/>
            <person name="Pearson M.D."/>
            <person name="Persinoti G."/>
            <person name="Poon T."/>
            <person name="Priest M."/>
            <person name="Roberts A.D."/>
            <person name="Saif S."/>
            <person name="Shea T.D."/>
            <person name="Sykes S.N."/>
            <person name="Wortman J."/>
            <person name="Nusbaum C."/>
            <person name="Birren B."/>
        </authorList>
    </citation>
    <scope>NUCLEOTIDE SEQUENCE [LARGE SCALE GENOMIC DNA]</scope>
    <source>
        <strain evidence="11">CBS 288.86</strain>
    </source>
</reference>
<evidence type="ECO:0000256" key="5">
    <source>
        <dbReference type="ARBA" id="ARBA00022679"/>
    </source>
</evidence>
<dbReference type="UniPathway" id="UPA00378"/>
<feature type="transmembrane region" description="Helical" evidence="10">
    <location>
        <begin position="109"/>
        <end position="128"/>
    </location>
</feature>
<feature type="transmembrane region" description="Helical" evidence="10">
    <location>
        <begin position="356"/>
        <end position="377"/>
    </location>
</feature>
<organism evidence="11">
    <name type="scientific">Trichophyton rubrum CBS 288.86</name>
    <dbReference type="NCBI Taxonomy" id="1215330"/>
    <lineage>
        <taxon>Eukaryota</taxon>
        <taxon>Fungi</taxon>
        <taxon>Dikarya</taxon>
        <taxon>Ascomycota</taxon>
        <taxon>Pezizomycotina</taxon>
        <taxon>Eurotiomycetes</taxon>
        <taxon>Eurotiomycetidae</taxon>
        <taxon>Onygenales</taxon>
        <taxon>Arthrodermataceae</taxon>
        <taxon>Trichophyton</taxon>
    </lineage>
</organism>
<comment type="pathway">
    <text evidence="2">Protein modification; protein glycosylation.</text>
</comment>